<gene>
    <name evidence="1" type="ORF">GP475_09000</name>
</gene>
<proteinExistence type="predicted"/>
<evidence type="ECO:0000313" key="1">
    <source>
        <dbReference type="EMBL" id="QNQ90764.1"/>
    </source>
</evidence>
<dbReference type="InterPro" id="IPR003477">
    <property type="entry name" value="PemK-like"/>
</dbReference>
<evidence type="ECO:0000313" key="2">
    <source>
        <dbReference type="Proteomes" id="UP000516320"/>
    </source>
</evidence>
<name>A0A7H0SQD9_9CORY</name>
<dbReference type="Proteomes" id="UP000516320">
    <property type="component" value="Chromosome"/>
</dbReference>
<keyword evidence="2" id="KW-1185">Reference proteome</keyword>
<dbReference type="EMBL" id="CP046884">
    <property type="protein sequence ID" value="QNQ90764.1"/>
    <property type="molecule type" value="Genomic_DNA"/>
</dbReference>
<dbReference type="Pfam" id="PF02452">
    <property type="entry name" value="PemK_toxin"/>
    <property type="match status" value="1"/>
</dbReference>
<dbReference type="RefSeq" id="WP_187974077.1">
    <property type="nucleotide sequence ID" value="NZ_CP046884.1"/>
</dbReference>
<reference evidence="1 2" key="1">
    <citation type="submission" date="2019-12" db="EMBL/GenBank/DDBJ databases">
        <title>Corynebacterium sp. nov., isolated from feces of the Anser Albifrons in China.</title>
        <authorList>
            <person name="Liu Q."/>
        </authorList>
    </citation>
    <scope>NUCLEOTIDE SEQUENCE [LARGE SCALE GENOMIC DNA]</scope>
    <source>
        <strain evidence="1 2">4H37-19</strain>
    </source>
</reference>
<dbReference type="KEGG" id="cpoy:GP475_09000"/>
<dbReference type="GO" id="GO:0003677">
    <property type="term" value="F:DNA binding"/>
    <property type="evidence" value="ECO:0007669"/>
    <property type="project" value="InterPro"/>
</dbReference>
<sequence>METAESTRRGDHPRLQRWKDKLNRLLGTPPANPLEAGLHELNERLGLHADSEEEEGTHAESAVVVEHTDRLSRSIYYAPDMDGQAEPGEIVWIWVLCDGPDNPARERAILVVGRTRHTILGLLISPNPDHDTEEEWLDIGSGQWDSSGRQCWLRLDRVIEVNELDIRRQGAVLPRRRFERVANRLRKDFQWV</sequence>
<accession>A0A7H0SQD9</accession>
<protein>
    <submittedName>
        <fullName evidence="1">Uncharacterized protein</fullName>
    </submittedName>
</protein>
<dbReference type="AlphaFoldDB" id="A0A7H0SQD9"/>
<organism evidence="1 2">
    <name type="scientific">Corynebacterium poyangense</name>
    <dbReference type="NCBI Taxonomy" id="2684405"/>
    <lineage>
        <taxon>Bacteria</taxon>
        <taxon>Bacillati</taxon>
        <taxon>Actinomycetota</taxon>
        <taxon>Actinomycetes</taxon>
        <taxon>Mycobacteriales</taxon>
        <taxon>Corynebacteriaceae</taxon>
        <taxon>Corynebacterium</taxon>
    </lineage>
</organism>